<reference evidence="13" key="2">
    <citation type="submission" date="2020-12" db="UniProtKB">
        <authorList>
            <consortium name="WormBaseParasite"/>
        </authorList>
    </citation>
    <scope>IDENTIFICATION</scope>
</reference>
<dbReference type="OMA" id="CNVKFMI"/>
<dbReference type="InterPro" id="IPR001261">
    <property type="entry name" value="ArgE/DapE_CS"/>
</dbReference>
<keyword evidence="3 8" id="KW-0479">Metal-binding</keyword>
<dbReference type="InterPro" id="IPR051458">
    <property type="entry name" value="Cyt/Met_Dipeptidase"/>
</dbReference>
<feature type="binding site" evidence="8">
    <location>
        <position position="168"/>
    </location>
    <ligand>
        <name>Mn(2+)</name>
        <dbReference type="ChEBI" id="CHEBI:29035"/>
        <label>1</label>
    </ligand>
</feature>
<evidence type="ECO:0000313" key="14">
    <source>
        <dbReference type="WormBase" id="SRAE_1000322900"/>
    </source>
</evidence>
<protein>
    <submittedName>
        <fullName evidence="11 13">Cytosolic non-specific dipeptidase</fullName>
    </submittedName>
</protein>
<dbReference type="GeneID" id="36377341"/>
<evidence type="ECO:0000256" key="3">
    <source>
        <dbReference type="ARBA" id="ARBA00022723"/>
    </source>
</evidence>
<feature type="binding site" evidence="8">
    <location>
        <position position="196"/>
    </location>
    <ligand>
        <name>Mn(2+)</name>
        <dbReference type="ChEBI" id="CHEBI:29035"/>
        <label>2</label>
    </ligand>
</feature>
<dbReference type="InterPro" id="IPR002933">
    <property type="entry name" value="Peptidase_M20"/>
</dbReference>
<keyword evidence="2" id="KW-0645">Protease</keyword>
<proteinExistence type="inferred from homology"/>
<evidence type="ECO:0000313" key="11">
    <source>
        <dbReference type="EMBL" id="CEF64976.1"/>
    </source>
</evidence>
<dbReference type="PIRSF" id="PIRSF037242">
    <property type="entry name" value="CNDP_dipeptidase"/>
    <property type="match status" value="1"/>
</dbReference>
<gene>
    <name evidence="11 13 14" type="ORF">SRAE_1000322900</name>
</gene>
<feature type="domain" description="Peptidase M20 dimerisation" evidence="10">
    <location>
        <begin position="209"/>
        <end position="365"/>
    </location>
</feature>
<dbReference type="Gene3D" id="3.30.70.360">
    <property type="match status" value="1"/>
</dbReference>
<feature type="binding site" evidence="8">
    <location>
        <position position="100"/>
    </location>
    <ligand>
        <name>Mn(2+)</name>
        <dbReference type="ChEBI" id="CHEBI:29035"/>
        <label>2</label>
    </ligand>
</feature>
<feature type="binding site" evidence="7">
    <location>
        <position position="229"/>
    </location>
    <ligand>
        <name>substrate</name>
        <note>ligand shared between homodimeric partners</note>
    </ligand>
</feature>
<evidence type="ECO:0000256" key="2">
    <source>
        <dbReference type="ARBA" id="ARBA00022670"/>
    </source>
</evidence>
<dbReference type="WormBase" id="SRAE_1000322900">
    <property type="protein sequence ID" value="SRP05316"/>
    <property type="gene ID" value="WBGene00259846"/>
</dbReference>
<evidence type="ECO:0000256" key="8">
    <source>
        <dbReference type="PIRSR" id="PIRSR037242-3"/>
    </source>
</evidence>
<feature type="binding site" evidence="8">
    <location>
        <position position="133"/>
    </location>
    <ligand>
        <name>Mn(2+)</name>
        <dbReference type="ChEBI" id="CHEBI:29035"/>
        <label>2</label>
    </ligand>
</feature>
<keyword evidence="4" id="KW-0378">Hydrolase</keyword>
<keyword evidence="12" id="KW-1185">Reference proteome</keyword>
<dbReference type="RefSeq" id="XP_024504177.1">
    <property type="nucleotide sequence ID" value="XM_024650395.1"/>
</dbReference>
<evidence type="ECO:0000256" key="5">
    <source>
        <dbReference type="ARBA" id="ARBA00023049"/>
    </source>
</evidence>
<dbReference type="GO" id="GO:0046872">
    <property type="term" value="F:metal ion binding"/>
    <property type="evidence" value="ECO:0007669"/>
    <property type="project" value="UniProtKB-KW"/>
</dbReference>
<evidence type="ECO:0000256" key="4">
    <source>
        <dbReference type="ARBA" id="ARBA00022801"/>
    </source>
</evidence>
<evidence type="ECO:0000313" key="12">
    <source>
        <dbReference type="Proteomes" id="UP000035682"/>
    </source>
</evidence>
<evidence type="ECO:0000259" key="10">
    <source>
        <dbReference type="Pfam" id="PF07687"/>
    </source>
</evidence>
<evidence type="ECO:0000256" key="1">
    <source>
        <dbReference type="ARBA" id="ARBA00006247"/>
    </source>
</evidence>
<dbReference type="GO" id="GO:0070573">
    <property type="term" value="F:metallodipeptidase activity"/>
    <property type="evidence" value="ECO:0007669"/>
    <property type="project" value="InterPro"/>
</dbReference>
<dbReference type="Gene3D" id="3.40.630.10">
    <property type="entry name" value="Zn peptidases"/>
    <property type="match status" value="1"/>
</dbReference>
<dbReference type="Pfam" id="PF01546">
    <property type="entry name" value="Peptidase_M20"/>
    <property type="match status" value="1"/>
</dbReference>
<dbReference type="EMBL" id="LN609528">
    <property type="protein sequence ID" value="CEF64976.1"/>
    <property type="molecule type" value="Genomic_DNA"/>
</dbReference>
<organism evidence="11">
    <name type="scientific">Strongyloides ratti</name>
    <name type="common">Parasitic roundworm</name>
    <dbReference type="NCBI Taxonomy" id="34506"/>
    <lineage>
        <taxon>Eukaryota</taxon>
        <taxon>Metazoa</taxon>
        <taxon>Ecdysozoa</taxon>
        <taxon>Nematoda</taxon>
        <taxon>Chromadorea</taxon>
        <taxon>Rhabditida</taxon>
        <taxon>Tylenchina</taxon>
        <taxon>Panagrolaimomorpha</taxon>
        <taxon>Strongyloidoidea</taxon>
        <taxon>Strongyloididae</taxon>
        <taxon>Strongyloides</taxon>
    </lineage>
</organism>
<dbReference type="PROSITE" id="PS00759">
    <property type="entry name" value="ARGE_DAPE_CPG2_2"/>
    <property type="match status" value="1"/>
</dbReference>
<dbReference type="Pfam" id="PF07687">
    <property type="entry name" value="M20_dimer"/>
    <property type="match status" value="1"/>
</dbReference>
<feature type="site" description="Important for catalytic activity" evidence="9">
    <location>
        <position position="229"/>
    </location>
</feature>
<feature type="binding site" evidence="8">
    <location>
        <position position="446"/>
    </location>
    <ligand>
        <name>Mn(2+)</name>
        <dbReference type="ChEBI" id="CHEBI:29035"/>
        <label>1</label>
    </ligand>
</feature>
<dbReference type="GO" id="GO:0006508">
    <property type="term" value="P:proteolysis"/>
    <property type="evidence" value="ECO:0007669"/>
    <property type="project" value="UniProtKB-KW"/>
</dbReference>
<feature type="binding site" description="in other chain" evidence="7">
    <location>
        <position position="418"/>
    </location>
    <ligand>
        <name>substrate</name>
        <note>ligand shared between homodimeric partners</note>
    </ligand>
</feature>
<evidence type="ECO:0000256" key="7">
    <source>
        <dbReference type="PIRSR" id="PIRSR037242-2"/>
    </source>
</evidence>
<comment type="similarity">
    <text evidence="1">Belongs to the peptidase M20A family.</text>
</comment>
<dbReference type="CTD" id="36377341"/>
<dbReference type="AlphaFoldDB" id="A0A090L594"/>
<dbReference type="STRING" id="34506.A0A090L594"/>
<name>A0A090L594_STRRB</name>
<feature type="binding site" description="in other chain" evidence="7">
    <location>
        <position position="344"/>
    </location>
    <ligand>
        <name>substrate</name>
        <note>ligand shared between homodimeric partners</note>
    </ligand>
</feature>
<sequence>MTNNIDKLFQHIDSKKSHYIERLRKAVEIPSISAEAEHRKDVFKMIDHAQKELENLGAKCEKIPNGKQTLPDGQVLDLPPVLFGTYGNDSKKKTLLVYGHLDVQPAKKEDGWATEPFKLIEKDGKLYGRGSTDDKGPVLGWINALEAMQELGIECPVNIKFVLEGMEESGSEGLDEILISHQNTFLKDVDFSCISDNYWLGKDKPCITYGLRGVSYYCIEIQGVKQDLHSGVHGGVVHEALNDLVWVMSQLVDNKGKILIEGLDKLVAPLTKEEEKLYEMIDFDVKSYAEDIGAKKLISMKKEEILMNRMRYPSLSLHGVEGAFYGPGAKTVIPSKVIGKFSIRTVPNMEPKEVDKLVIAYLNKIWSKRGSPNSFKTIPLQGGRSWVGDTKDSNFTAGKNALVKVFGVEPDYTREGGSIPVTLTIEELTKKSVMLLPIGASDDMAHSQNEKINVSNYIEGTKVLATYILELGKV</sequence>
<dbReference type="OrthoDB" id="7832001at2759"/>
<dbReference type="WBParaSite" id="SRAE_1000322900.1">
    <property type="protein sequence ID" value="SRAE_1000322900.1"/>
    <property type="gene ID" value="WBGene00259846"/>
</dbReference>
<dbReference type="Proteomes" id="UP000035682">
    <property type="component" value="Unplaced"/>
</dbReference>
<keyword evidence="8" id="KW-0464">Manganese</keyword>
<dbReference type="InterPro" id="IPR017153">
    <property type="entry name" value="CNDP/DUG1"/>
</dbReference>
<comment type="cofactor">
    <cofactor evidence="8">
        <name>Mn(2+)</name>
        <dbReference type="ChEBI" id="CHEBI:29035"/>
    </cofactor>
    <text evidence="8">Binds 2 manganese ions per subunit.</text>
</comment>
<evidence type="ECO:0000256" key="6">
    <source>
        <dbReference type="PIRSR" id="PIRSR037242-1"/>
    </source>
</evidence>
<reference evidence="11 12" key="1">
    <citation type="submission" date="2014-09" db="EMBL/GenBank/DDBJ databases">
        <authorList>
            <person name="Martin A.A."/>
        </authorList>
    </citation>
    <scope>NUCLEOTIDE SEQUENCE</scope>
    <source>
        <strain evidence="12">ED321</strain>
        <strain evidence="11">ED321 Heterogonic</strain>
    </source>
</reference>
<dbReference type="InterPro" id="IPR011650">
    <property type="entry name" value="Peptidase_M20_dimer"/>
</dbReference>
<evidence type="ECO:0000256" key="9">
    <source>
        <dbReference type="PIRSR" id="PIRSR037242-4"/>
    </source>
</evidence>
<dbReference type="PANTHER" id="PTHR43270:SF4">
    <property type="entry name" value="CARNOSINE DIPEPTIDASE 2, ISOFORM A"/>
    <property type="match status" value="1"/>
</dbReference>
<feature type="binding site" description="in other chain" evidence="7">
    <location>
        <position position="446"/>
    </location>
    <ligand>
        <name>substrate</name>
        <note>ligand shared between homodimeric partners</note>
    </ligand>
</feature>
<dbReference type="CDD" id="cd05676">
    <property type="entry name" value="M20_dipept_like_CNDP"/>
    <property type="match status" value="1"/>
</dbReference>
<dbReference type="eggNOG" id="KOG2276">
    <property type="taxonomic scope" value="Eukaryota"/>
</dbReference>
<feature type="binding site" description="in other chain" evidence="7">
    <location>
        <position position="196"/>
    </location>
    <ligand>
        <name>substrate</name>
        <note>ligand shared between homodimeric partners</note>
    </ligand>
</feature>
<dbReference type="MEROPS" id="M20.005"/>
<dbReference type="PANTHER" id="PTHR43270">
    <property type="entry name" value="BETA-ALA-HIS DIPEPTIDASE"/>
    <property type="match status" value="1"/>
</dbReference>
<accession>A0A090L594</accession>
<feature type="binding site" evidence="7">
    <location>
        <position position="331"/>
    </location>
    <ligand>
        <name>substrate</name>
        <note>ligand shared between homodimeric partners</note>
    </ligand>
</feature>
<evidence type="ECO:0000313" key="13">
    <source>
        <dbReference type="WBParaSite" id="SRAE_1000322900.1"/>
    </source>
</evidence>
<dbReference type="SUPFAM" id="SSF53187">
    <property type="entry name" value="Zn-dependent exopeptidases"/>
    <property type="match status" value="1"/>
</dbReference>
<feature type="active site" evidence="6">
    <location>
        <position position="102"/>
    </location>
</feature>
<keyword evidence="5" id="KW-0482">Metalloprotease</keyword>
<feature type="active site" description="Proton acceptor" evidence="6">
    <location>
        <position position="167"/>
    </location>
</feature>
<feature type="binding site" evidence="8">
    <location>
        <position position="133"/>
    </location>
    <ligand>
        <name>Mn(2+)</name>
        <dbReference type="ChEBI" id="CHEBI:29035"/>
        <label>1</label>
    </ligand>
</feature>